<protein>
    <recommendedName>
        <fullName evidence="6">MADF domain-containing protein</fullName>
    </recommendedName>
</protein>
<evidence type="ECO:0000259" key="3">
    <source>
        <dbReference type="PROSITE" id="PS51029"/>
    </source>
</evidence>
<keyword evidence="5" id="KW-1185">Reference proteome</keyword>
<proteinExistence type="predicted"/>
<evidence type="ECO:0000313" key="4">
    <source>
        <dbReference type="EMBL" id="KAK2707621.1"/>
    </source>
</evidence>
<evidence type="ECO:0000259" key="2">
    <source>
        <dbReference type="PROSITE" id="PS50090"/>
    </source>
</evidence>
<dbReference type="Pfam" id="PF10545">
    <property type="entry name" value="MADF_DNA_bdg"/>
    <property type="match status" value="1"/>
</dbReference>
<evidence type="ECO:0000256" key="1">
    <source>
        <dbReference type="SAM" id="MobiDB-lite"/>
    </source>
</evidence>
<sequence length="272" mass="31418">MEGARWCSDADKMLILFVRVRPCLYDAQLYENKDSDLKEIAWTQITKKLELEGYNFTVIQCKHRWETLRNRYSKSSKLLQLAASETFIDESPATCSFPYNEEMEFMLEHIKRRRPRKRSCYPLGSHGYPKMSSQAESTSTCDSEPAEVSRRDESLDHVPYICIPSPSSGGDTRVELERRPDSSQDDAREVRSEICHQLPKKKVREEPPNSPSGLVATEMQQNQVVTSESQQDEPVDGFLSYIRSELIRRTENERNVILAEFMNALARNPSNR</sequence>
<feature type="compositionally biased region" description="Basic and acidic residues" evidence="1">
    <location>
        <begin position="147"/>
        <end position="156"/>
    </location>
</feature>
<organism evidence="4 5">
    <name type="scientific">Artemia franciscana</name>
    <name type="common">Brine shrimp</name>
    <name type="synonym">Artemia sanfranciscana</name>
    <dbReference type="NCBI Taxonomy" id="6661"/>
    <lineage>
        <taxon>Eukaryota</taxon>
        <taxon>Metazoa</taxon>
        <taxon>Ecdysozoa</taxon>
        <taxon>Arthropoda</taxon>
        <taxon>Crustacea</taxon>
        <taxon>Branchiopoda</taxon>
        <taxon>Anostraca</taxon>
        <taxon>Artemiidae</taxon>
        <taxon>Artemia</taxon>
    </lineage>
</organism>
<feature type="domain" description="MADF" evidence="3">
    <location>
        <begin position="13"/>
        <end position="111"/>
    </location>
</feature>
<dbReference type="AlphaFoldDB" id="A0AA88KZT8"/>
<dbReference type="PANTHER" id="PTHR12243">
    <property type="entry name" value="MADF DOMAIN TRANSCRIPTION FACTOR"/>
    <property type="match status" value="1"/>
</dbReference>
<feature type="region of interest" description="Disordered" evidence="1">
    <location>
        <begin position="121"/>
        <end position="191"/>
    </location>
</feature>
<dbReference type="PROSITE" id="PS50090">
    <property type="entry name" value="MYB_LIKE"/>
    <property type="match status" value="1"/>
</dbReference>
<feature type="compositionally biased region" description="Polar residues" evidence="1">
    <location>
        <begin position="131"/>
        <end position="142"/>
    </location>
</feature>
<gene>
    <name evidence="4" type="ORF">QYM36_015358</name>
</gene>
<evidence type="ECO:0000313" key="5">
    <source>
        <dbReference type="Proteomes" id="UP001187531"/>
    </source>
</evidence>
<dbReference type="Gene3D" id="1.10.10.60">
    <property type="entry name" value="Homeodomain-like"/>
    <property type="match status" value="1"/>
</dbReference>
<evidence type="ECO:0008006" key="6">
    <source>
        <dbReference type="Google" id="ProtNLM"/>
    </source>
</evidence>
<dbReference type="InterPro" id="IPR006578">
    <property type="entry name" value="MADF-dom"/>
</dbReference>
<dbReference type="InterPro" id="IPR001005">
    <property type="entry name" value="SANT/Myb"/>
</dbReference>
<feature type="domain" description="Myb-like" evidence="2">
    <location>
        <begin position="1"/>
        <end position="69"/>
    </location>
</feature>
<comment type="caution">
    <text evidence="4">The sequence shown here is derived from an EMBL/GenBank/DDBJ whole genome shotgun (WGS) entry which is preliminary data.</text>
</comment>
<dbReference type="PANTHER" id="PTHR12243:SF67">
    <property type="entry name" value="COREPRESSOR OF PANGOLIN, ISOFORM A-RELATED"/>
    <property type="match status" value="1"/>
</dbReference>
<dbReference type="Proteomes" id="UP001187531">
    <property type="component" value="Unassembled WGS sequence"/>
</dbReference>
<dbReference type="EMBL" id="JAVRJZ010000019">
    <property type="protein sequence ID" value="KAK2707621.1"/>
    <property type="molecule type" value="Genomic_DNA"/>
</dbReference>
<accession>A0AA88KZT8</accession>
<dbReference type="SMART" id="SM00595">
    <property type="entry name" value="MADF"/>
    <property type="match status" value="1"/>
</dbReference>
<feature type="compositionally biased region" description="Basic and acidic residues" evidence="1">
    <location>
        <begin position="172"/>
        <end position="191"/>
    </location>
</feature>
<reference evidence="4" key="1">
    <citation type="submission" date="2023-07" db="EMBL/GenBank/DDBJ databases">
        <title>Chromosome-level genome assembly of Artemia franciscana.</title>
        <authorList>
            <person name="Jo E."/>
        </authorList>
    </citation>
    <scope>NUCLEOTIDE SEQUENCE</scope>
    <source>
        <tissue evidence="4">Whole body</tissue>
    </source>
</reference>
<dbReference type="PROSITE" id="PS51029">
    <property type="entry name" value="MADF"/>
    <property type="match status" value="1"/>
</dbReference>
<name>A0AA88KZT8_ARTSF</name>
<dbReference type="InterPro" id="IPR039353">
    <property type="entry name" value="TF_Adf1"/>
</dbReference>